<dbReference type="InterPro" id="IPR001098">
    <property type="entry name" value="DNA-dir_DNA_pol_A_palm_dom"/>
</dbReference>
<organism evidence="2">
    <name type="scientific">marine sediment metagenome</name>
    <dbReference type="NCBI Taxonomy" id="412755"/>
    <lineage>
        <taxon>unclassified sequences</taxon>
        <taxon>metagenomes</taxon>
        <taxon>ecological metagenomes</taxon>
    </lineage>
</organism>
<dbReference type="AlphaFoldDB" id="X1IVC2"/>
<dbReference type="Pfam" id="PF00476">
    <property type="entry name" value="DNA_pol_A"/>
    <property type="match status" value="1"/>
</dbReference>
<dbReference type="GO" id="GO:0003677">
    <property type="term" value="F:DNA binding"/>
    <property type="evidence" value="ECO:0007669"/>
    <property type="project" value="InterPro"/>
</dbReference>
<sequence>LLFHALIASDSVALSWPSHIKRIKSLMAQCKASGDLLRVPLKYYGAHTGRWSGTEKINVQNFGGEGRGQVIHPAIQKMRNMLIASETETLVICDSRQIEARILGWIAGQTDLIQDFAEGKSPYCTLATTVYGEEVWKPSKEEKKTPEGQKMAVKYG</sequence>
<name>X1IVC2_9ZZZZ</name>
<evidence type="ECO:0000259" key="1">
    <source>
        <dbReference type="Pfam" id="PF00476"/>
    </source>
</evidence>
<dbReference type="EMBL" id="BARU01045207">
    <property type="protein sequence ID" value="GAH85667.1"/>
    <property type="molecule type" value="Genomic_DNA"/>
</dbReference>
<dbReference type="Gene3D" id="1.10.150.20">
    <property type="entry name" value="5' to 3' exonuclease, C-terminal subdomain"/>
    <property type="match status" value="1"/>
</dbReference>
<dbReference type="GO" id="GO:0006260">
    <property type="term" value="P:DNA replication"/>
    <property type="evidence" value="ECO:0007669"/>
    <property type="project" value="InterPro"/>
</dbReference>
<dbReference type="GO" id="GO:0003887">
    <property type="term" value="F:DNA-directed DNA polymerase activity"/>
    <property type="evidence" value="ECO:0007669"/>
    <property type="project" value="InterPro"/>
</dbReference>
<dbReference type="InterPro" id="IPR043502">
    <property type="entry name" value="DNA/RNA_pol_sf"/>
</dbReference>
<feature type="non-terminal residue" evidence="2">
    <location>
        <position position="1"/>
    </location>
</feature>
<protein>
    <recommendedName>
        <fullName evidence="1">DNA-directed DNA polymerase family A palm domain-containing protein</fullName>
    </recommendedName>
</protein>
<proteinExistence type="predicted"/>
<accession>X1IVC2</accession>
<feature type="non-terminal residue" evidence="2">
    <location>
        <position position="156"/>
    </location>
</feature>
<comment type="caution">
    <text evidence="2">The sequence shown here is derived from an EMBL/GenBank/DDBJ whole genome shotgun (WGS) entry which is preliminary data.</text>
</comment>
<dbReference type="SUPFAM" id="SSF56672">
    <property type="entry name" value="DNA/RNA polymerases"/>
    <property type="match status" value="1"/>
</dbReference>
<dbReference type="Gene3D" id="3.30.70.370">
    <property type="match status" value="1"/>
</dbReference>
<gene>
    <name evidence="2" type="ORF">S03H2_68690</name>
</gene>
<reference evidence="2" key="1">
    <citation type="journal article" date="2014" name="Front. Microbiol.">
        <title>High frequency of phylogenetically diverse reductive dehalogenase-homologous genes in deep subseafloor sedimentary metagenomes.</title>
        <authorList>
            <person name="Kawai M."/>
            <person name="Futagami T."/>
            <person name="Toyoda A."/>
            <person name="Takaki Y."/>
            <person name="Nishi S."/>
            <person name="Hori S."/>
            <person name="Arai W."/>
            <person name="Tsubouchi T."/>
            <person name="Morono Y."/>
            <person name="Uchiyama I."/>
            <person name="Ito T."/>
            <person name="Fujiyama A."/>
            <person name="Inagaki F."/>
            <person name="Takami H."/>
        </authorList>
    </citation>
    <scope>NUCLEOTIDE SEQUENCE</scope>
    <source>
        <strain evidence="2">Expedition CK06-06</strain>
    </source>
</reference>
<feature type="domain" description="DNA-directed DNA polymerase family A palm" evidence="1">
    <location>
        <begin position="24"/>
        <end position="142"/>
    </location>
</feature>
<evidence type="ECO:0000313" key="2">
    <source>
        <dbReference type="EMBL" id="GAH85667.1"/>
    </source>
</evidence>